<dbReference type="NCBIfam" id="TIGR03519">
    <property type="entry name" value="T9SS_PorP_fam"/>
    <property type="match status" value="1"/>
</dbReference>
<protein>
    <submittedName>
        <fullName evidence="2">Type IX secretion system membrane protein PorP/SprF</fullName>
    </submittedName>
</protein>
<keyword evidence="1" id="KW-0732">Signal</keyword>
<dbReference type="EMBL" id="SNQG01000004">
    <property type="protein sequence ID" value="TEW66149.1"/>
    <property type="molecule type" value="Genomic_DNA"/>
</dbReference>
<feature type="signal peptide" evidence="1">
    <location>
        <begin position="1"/>
        <end position="27"/>
    </location>
</feature>
<evidence type="ECO:0000313" key="2">
    <source>
        <dbReference type="EMBL" id="TEW66149.1"/>
    </source>
</evidence>
<organism evidence="2 3">
    <name type="scientific">Mucilaginibacter phyllosphaerae</name>
    <dbReference type="NCBI Taxonomy" id="1812349"/>
    <lineage>
        <taxon>Bacteria</taxon>
        <taxon>Pseudomonadati</taxon>
        <taxon>Bacteroidota</taxon>
        <taxon>Sphingobacteriia</taxon>
        <taxon>Sphingobacteriales</taxon>
        <taxon>Sphingobacteriaceae</taxon>
        <taxon>Mucilaginibacter</taxon>
    </lineage>
</organism>
<reference evidence="2 3" key="1">
    <citation type="journal article" date="2016" name="Int. J. Syst. Evol. Microbiol.">
        <title>Proposal of Mucilaginibacter phyllosphaerae sp. nov. isolated from the phyllosphere of Galium album.</title>
        <authorList>
            <person name="Aydogan E.L."/>
            <person name="Busse H.J."/>
            <person name="Moser G."/>
            <person name="Muller C."/>
            <person name="Kampfer P."/>
            <person name="Glaeser S.P."/>
        </authorList>
    </citation>
    <scope>NUCLEOTIDE SEQUENCE [LARGE SCALE GENOMIC DNA]</scope>
    <source>
        <strain evidence="2 3">PP-F2FG21</strain>
    </source>
</reference>
<dbReference type="Proteomes" id="UP000297248">
    <property type="component" value="Unassembled WGS sequence"/>
</dbReference>
<gene>
    <name evidence="2" type="ORF">E2R65_13370</name>
</gene>
<feature type="chain" id="PRO_5021400084" evidence="1">
    <location>
        <begin position="28"/>
        <end position="349"/>
    </location>
</feature>
<sequence>MRQMKKTFYNCLLLLTATLLGRLPASAQDHMYSQFFNSPVYLNPALNGQFKGDLRMNLIYRNQYTSVPGGLSYLSASIDYNVPQFGGGIGLLFTRSSEGYAYLNKNNIAGIYSYSVGSEDYVLSFGLQAGVTNRSVDFSKLAFGDQIDPRLGYIPGSETGADKPAFNNKFYFDAGAGINLTLKSFNIGGAAQHVNRPNESFTGAPAKLPIRATLHASFRYNLTQDDNLDDEDKSYIIPSVVFYKQAQAQSLNAGMQYKRRSISAGLWYRSSGQGGPGAVVISFIFDLFINKEGGEKVRFGVSHDVPAGGLNYSNTSGTTEGSIGYETTLPSRYGSDHKFLGASRCYDFY</sequence>
<dbReference type="Pfam" id="PF11751">
    <property type="entry name" value="PorP_SprF"/>
    <property type="match status" value="1"/>
</dbReference>
<evidence type="ECO:0000256" key="1">
    <source>
        <dbReference type="SAM" id="SignalP"/>
    </source>
</evidence>
<proteinExistence type="predicted"/>
<accession>A0A4Y8ADM3</accession>
<dbReference type="OrthoDB" id="1186563at2"/>
<name>A0A4Y8ADM3_9SPHI</name>
<dbReference type="AlphaFoldDB" id="A0A4Y8ADM3"/>
<evidence type="ECO:0000313" key="3">
    <source>
        <dbReference type="Proteomes" id="UP000297248"/>
    </source>
</evidence>
<dbReference type="InterPro" id="IPR019861">
    <property type="entry name" value="PorP/SprF_Bacteroidetes"/>
</dbReference>
<comment type="caution">
    <text evidence="2">The sequence shown here is derived from an EMBL/GenBank/DDBJ whole genome shotgun (WGS) entry which is preliminary data.</text>
</comment>